<dbReference type="EMBL" id="CP051142">
    <property type="protein sequence ID" value="QIX00236.1"/>
    <property type="molecule type" value="Genomic_DNA"/>
</dbReference>
<evidence type="ECO:0000256" key="1">
    <source>
        <dbReference type="ARBA" id="ARBA00004123"/>
    </source>
</evidence>
<feature type="compositionally biased region" description="Basic and acidic residues" evidence="10">
    <location>
        <begin position="440"/>
        <end position="464"/>
    </location>
</feature>
<protein>
    <recommendedName>
        <fullName evidence="11">R3H domain-containing protein</fullName>
    </recommendedName>
</protein>
<reference evidence="12 13" key="1">
    <citation type="journal article" date="2016" name="Sci. Rep.">
        <title>Peltaster fructicola genome reveals evolution from an invasive phytopathogen to an ectophytic parasite.</title>
        <authorList>
            <person name="Xu C."/>
            <person name="Chen H."/>
            <person name="Gleason M.L."/>
            <person name="Xu J.R."/>
            <person name="Liu H."/>
            <person name="Zhang R."/>
            <person name="Sun G."/>
        </authorList>
    </citation>
    <scope>NUCLEOTIDE SEQUENCE [LARGE SCALE GENOMIC DNA]</scope>
    <source>
        <strain evidence="12 13">LNHT1506</strain>
    </source>
</reference>
<dbReference type="Pfam" id="PF01424">
    <property type="entry name" value="R3H"/>
    <property type="match status" value="1"/>
</dbReference>
<gene>
    <name evidence="12" type="ORF">AMS68_005753</name>
</gene>
<comment type="similarity">
    <text evidence="2">Belongs to the NFX1 family.</text>
</comment>
<dbReference type="PANTHER" id="PTHR12360">
    <property type="entry name" value="NUCLEAR TRANSCRIPTION FACTOR, X-BOX BINDING 1 NFX1"/>
    <property type="match status" value="1"/>
</dbReference>
<dbReference type="GO" id="GO:0000981">
    <property type="term" value="F:DNA-binding transcription factor activity, RNA polymerase II-specific"/>
    <property type="evidence" value="ECO:0007669"/>
    <property type="project" value="TreeGrafter"/>
</dbReference>
<sequence length="500" mass="55402">MEKRCMCGKKSLKNQQCWLQDIRCGEICGKKLRCGSHFCRKPCHRPGDCEDSNGQQCRQPCGKEKKVCGHPDDRPCHAPFACEEDKPCQSKIFITCDCQAQKQEAKCGASKTSDGNNGKKLSCNEECARLERNRKLALALNIDRTAHVDGGDHIPYSAETLAFFAKHVKWAQTQEREFRVFATSDEEKRMRFKPMKQSERAFLHHLADDFGFDSESMDPEPHRHVMVWKTPRFVSAPNKTLAEALRIRMSQRAIVSSAPASDSESAKRAVQRSSSEPYNGYLITRPRFGLMIDELRSELHSALPASLGLSFDIEFLPSEEVVMKATGLPAQELQQDLIDLKPAVATAITAKQLGLVQLCSADASLNILRRESDSLAAQDGWSRVAAKKSAPKTVLQGASSTGMNNQFAVLTGNKVTFSAKKPAVVKRRPVQEEVVDDWESAVREEEEKAQTDKENGEEQHHDGRSTVSEASAGDVAVPPLAQTTSTSEENVTDALHETSV</sequence>
<dbReference type="GO" id="GO:0000977">
    <property type="term" value="F:RNA polymerase II transcription regulatory region sequence-specific DNA binding"/>
    <property type="evidence" value="ECO:0007669"/>
    <property type="project" value="TreeGrafter"/>
</dbReference>
<feature type="region of interest" description="Disordered" evidence="10">
    <location>
        <begin position="428"/>
        <end position="500"/>
    </location>
</feature>
<dbReference type="PROSITE" id="PS51061">
    <property type="entry name" value="R3H"/>
    <property type="match status" value="1"/>
</dbReference>
<dbReference type="SUPFAM" id="SSF82708">
    <property type="entry name" value="R3H domain"/>
    <property type="match status" value="1"/>
</dbReference>
<evidence type="ECO:0000256" key="4">
    <source>
        <dbReference type="ARBA" id="ARBA00022737"/>
    </source>
</evidence>
<keyword evidence="6" id="KW-0862">Zinc</keyword>
<dbReference type="InterPro" id="IPR000967">
    <property type="entry name" value="Znf_NFX1"/>
</dbReference>
<evidence type="ECO:0000256" key="7">
    <source>
        <dbReference type="ARBA" id="ARBA00023015"/>
    </source>
</evidence>
<name>A0A6H0XZX2_9PEZI</name>
<dbReference type="AlphaFoldDB" id="A0A6H0XZX2"/>
<feature type="domain" description="R3H" evidence="11">
    <location>
        <begin position="168"/>
        <end position="231"/>
    </location>
</feature>
<evidence type="ECO:0000256" key="5">
    <source>
        <dbReference type="ARBA" id="ARBA00022771"/>
    </source>
</evidence>
<dbReference type="Gene3D" id="3.30.1370.50">
    <property type="entry name" value="R3H-like domain"/>
    <property type="match status" value="1"/>
</dbReference>
<evidence type="ECO:0000256" key="6">
    <source>
        <dbReference type="ARBA" id="ARBA00022833"/>
    </source>
</evidence>
<evidence type="ECO:0000256" key="2">
    <source>
        <dbReference type="ARBA" id="ARBA00007269"/>
    </source>
</evidence>
<keyword evidence="4" id="KW-0677">Repeat</keyword>
<dbReference type="Proteomes" id="UP000503462">
    <property type="component" value="Chromosome 4"/>
</dbReference>
<proteinExistence type="inferred from homology"/>
<evidence type="ECO:0000256" key="9">
    <source>
        <dbReference type="ARBA" id="ARBA00023242"/>
    </source>
</evidence>
<evidence type="ECO:0000256" key="10">
    <source>
        <dbReference type="SAM" id="MobiDB-lite"/>
    </source>
</evidence>
<dbReference type="OrthoDB" id="6512771at2759"/>
<evidence type="ECO:0000313" key="13">
    <source>
        <dbReference type="Proteomes" id="UP000503462"/>
    </source>
</evidence>
<dbReference type="SMART" id="SM00438">
    <property type="entry name" value="ZnF_NFX"/>
    <property type="match status" value="2"/>
</dbReference>
<dbReference type="InterPro" id="IPR034078">
    <property type="entry name" value="NFX1_fam"/>
</dbReference>
<keyword evidence="7" id="KW-0805">Transcription regulation</keyword>
<keyword evidence="8" id="KW-0804">Transcription</keyword>
<dbReference type="FunFam" id="3.30.1370.50:FF:000006">
    <property type="entry name" value="NF-X1 finger transcription factor"/>
    <property type="match status" value="1"/>
</dbReference>
<dbReference type="GO" id="GO:0005634">
    <property type="term" value="C:nucleus"/>
    <property type="evidence" value="ECO:0007669"/>
    <property type="project" value="UniProtKB-SubCell"/>
</dbReference>
<dbReference type="GO" id="GO:0000122">
    <property type="term" value="P:negative regulation of transcription by RNA polymerase II"/>
    <property type="evidence" value="ECO:0007669"/>
    <property type="project" value="TreeGrafter"/>
</dbReference>
<evidence type="ECO:0000259" key="11">
    <source>
        <dbReference type="PROSITE" id="PS51061"/>
    </source>
</evidence>
<dbReference type="GO" id="GO:0008270">
    <property type="term" value="F:zinc ion binding"/>
    <property type="evidence" value="ECO:0007669"/>
    <property type="project" value="UniProtKB-KW"/>
</dbReference>
<dbReference type="InterPro" id="IPR001374">
    <property type="entry name" value="R3H_dom"/>
</dbReference>
<dbReference type="SMART" id="SM00393">
    <property type="entry name" value="R3H"/>
    <property type="match status" value="1"/>
</dbReference>
<evidence type="ECO:0000256" key="8">
    <source>
        <dbReference type="ARBA" id="ARBA00023163"/>
    </source>
</evidence>
<dbReference type="PANTHER" id="PTHR12360:SF12">
    <property type="entry name" value="TRANSCRIPTIONAL REPRESSOR NF-X1"/>
    <property type="match status" value="1"/>
</dbReference>
<evidence type="ECO:0000256" key="3">
    <source>
        <dbReference type="ARBA" id="ARBA00022723"/>
    </source>
</evidence>
<evidence type="ECO:0000313" key="12">
    <source>
        <dbReference type="EMBL" id="QIX00236.1"/>
    </source>
</evidence>
<comment type="subcellular location">
    <subcellularLocation>
        <location evidence="1">Nucleus</location>
    </subcellularLocation>
</comment>
<keyword evidence="9" id="KW-0539">Nucleus</keyword>
<keyword evidence="5" id="KW-0863">Zinc-finger</keyword>
<organism evidence="12 13">
    <name type="scientific">Peltaster fructicola</name>
    <dbReference type="NCBI Taxonomy" id="286661"/>
    <lineage>
        <taxon>Eukaryota</taxon>
        <taxon>Fungi</taxon>
        <taxon>Dikarya</taxon>
        <taxon>Ascomycota</taxon>
        <taxon>Pezizomycotina</taxon>
        <taxon>Dothideomycetes</taxon>
        <taxon>Dothideomycetes incertae sedis</taxon>
        <taxon>Peltaster</taxon>
    </lineage>
</organism>
<accession>A0A6H0XZX2</accession>
<keyword evidence="3" id="KW-0479">Metal-binding</keyword>
<keyword evidence="13" id="KW-1185">Reference proteome</keyword>
<dbReference type="InterPro" id="IPR036867">
    <property type="entry name" value="R3H_dom_sf"/>
</dbReference>
<dbReference type="CDD" id="cd06008">
    <property type="entry name" value="NF-X1-zinc-finger"/>
    <property type="match status" value="1"/>
</dbReference>